<accession>A0A0A9AP51</accession>
<organism evidence="1">
    <name type="scientific">Arundo donax</name>
    <name type="common">Giant reed</name>
    <name type="synonym">Donax arundinaceus</name>
    <dbReference type="NCBI Taxonomy" id="35708"/>
    <lineage>
        <taxon>Eukaryota</taxon>
        <taxon>Viridiplantae</taxon>
        <taxon>Streptophyta</taxon>
        <taxon>Embryophyta</taxon>
        <taxon>Tracheophyta</taxon>
        <taxon>Spermatophyta</taxon>
        <taxon>Magnoliopsida</taxon>
        <taxon>Liliopsida</taxon>
        <taxon>Poales</taxon>
        <taxon>Poaceae</taxon>
        <taxon>PACMAD clade</taxon>
        <taxon>Arundinoideae</taxon>
        <taxon>Arundineae</taxon>
        <taxon>Arundo</taxon>
    </lineage>
</organism>
<name>A0A0A9AP51_ARUDO</name>
<proteinExistence type="predicted"/>
<reference evidence="1" key="2">
    <citation type="journal article" date="2015" name="Data Brief">
        <title>Shoot transcriptome of the giant reed, Arundo donax.</title>
        <authorList>
            <person name="Barrero R.A."/>
            <person name="Guerrero F.D."/>
            <person name="Moolhuijzen P."/>
            <person name="Goolsby J.A."/>
            <person name="Tidwell J."/>
            <person name="Bellgard S.E."/>
            <person name="Bellgard M.I."/>
        </authorList>
    </citation>
    <scope>NUCLEOTIDE SEQUENCE</scope>
    <source>
        <tissue evidence="1">Shoot tissue taken approximately 20 cm above the soil surface</tissue>
    </source>
</reference>
<evidence type="ECO:0000313" key="1">
    <source>
        <dbReference type="EMBL" id="JAD48882.1"/>
    </source>
</evidence>
<sequence>MTACSRKTIYDSYQHIALWYGSLVEEKETILFLMHIDVRFCHRNWRRLQMKSKTSHMNS</sequence>
<dbReference type="AlphaFoldDB" id="A0A0A9AP51"/>
<dbReference type="EMBL" id="GBRH01249013">
    <property type="protein sequence ID" value="JAD48882.1"/>
    <property type="molecule type" value="Transcribed_RNA"/>
</dbReference>
<protein>
    <submittedName>
        <fullName evidence="1">Uncharacterized protein</fullName>
    </submittedName>
</protein>
<reference evidence="1" key="1">
    <citation type="submission" date="2014-09" db="EMBL/GenBank/DDBJ databases">
        <authorList>
            <person name="Magalhaes I.L.F."/>
            <person name="Oliveira U."/>
            <person name="Santos F.R."/>
            <person name="Vidigal T.H.D.A."/>
            <person name="Brescovit A.D."/>
            <person name="Santos A.J."/>
        </authorList>
    </citation>
    <scope>NUCLEOTIDE SEQUENCE</scope>
    <source>
        <tissue evidence="1">Shoot tissue taken approximately 20 cm above the soil surface</tissue>
    </source>
</reference>